<keyword evidence="3" id="KW-1185">Reference proteome</keyword>
<keyword evidence="1" id="KW-1133">Transmembrane helix</keyword>
<accession>A0ABU8SMF7</accession>
<evidence type="ECO:0000313" key="3">
    <source>
        <dbReference type="Proteomes" id="UP001370590"/>
    </source>
</evidence>
<feature type="transmembrane region" description="Helical" evidence="1">
    <location>
        <begin position="6"/>
        <end position="28"/>
    </location>
</feature>
<dbReference type="Proteomes" id="UP001370590">
    <property type="component" value="Unassembled WGS sequence"/>
</dbReference>
<gene>
    <name evidence="2" type="ORF">R4146_04535</name>
</gene>
<sequence>MRQASITMVSIMILSLLMVILALQLLSINKEISTNQMITSDYQKRIK</sequence>
<evidence type="ECO:0000256" key="1">
    <source>
        <dbReference type="SAM" id="Phobius"/>
    </source>
</evidence>
<comment type="caution">
    <text evidence="2">The sequence shown here is derived from an EMBL/GenBank/DDBJ whole genome shotgun (WGS) entry which is preliminary data.</text>
</comment>
<protein>
    <submittedName>
        <fullName evidence="2">Uncharacterized protein</fullName>
    </submittedName>
</protein>
<keyword evidence="1" id="KW-0472">Membrane</keyword>
<dbReference type="EMBL" id="JAWMWH010000001">
    <property type="protein sequence ID" value="MEJ6400437.1"/>
    <property type="molecule type" value="Genomic_DNA"/>
</dbReference>
<dbReference type="RefSeq" id="WP_339960246.1">
    <property type="nucleotide sequence ID" value="NZ_JAWMWH010000001.1"/>
</dbReference>
<reference evidence="2 3" key="1">
    <citation type="submission" date="2023-10" db="EMBL/GenBank/DDBJ databases">
        <title>Nicoliella lavandulae sp. nov. isolated from Lavandula angustifolia flowers.</title>
        <authorList>
            <person name="Alcantara C."/>
            <person name="Zuniga M."/>
            <person name="Landete J.M."/>
            <person name="Monedero V."/>
        </authorList>
    </citation>
    <scope>NUCLEOTIDE SEQUENCE [LARGE SCALE GENOMIC DNA]</scope>
    <source>
        <strain evidence="2 3">Es01</strain>
    </source>
</reference>
<name>A0ABU8SMF7_9LACO</name>
<organism evidence="2 3">
    <name type="scientific">Nicoliella lavandulae</name>
    <dbReference type="NCBI Taxonomy" id="3082954"/>
    <lineage>
        <taxon>Bacteria</taxon>
        <taxon>Bacillati</taxon>
        <taxon>Bacillota</taxon>
        <taxon>Bacilli</taxon>
        <taxon>Lactobacillales</taxon>
        <taxon>Lactobacillaceae</taxon>
        <taxon>Nicoliella</taxon>
    </lineage>
</organism>
<keyword evidence="1" id="KW-0812">Transmembrane</keyword>
<proteinExistence type="predicted"/>
<evidence type="ECO:0000313" key="2">
    <source>
        <dbReference type="EMBL" id="MEJ6400437.1"/>
    </source>
</evidence>